<organism evidence="2">
    <name type="scientific">Rhizophora mucronata</name>
    <name type="common">Asiatic mangrove</name>
    <dbReference type="NCBI Taxonomy" id="61149"/>
    <lineage>
        <taxon>Eukaryota</taxon>
        <taxon>Viridiplantae</taxon>
        <taxon>Streptophyta</taxon>
        <taxon>Embryophyta</taxon>
        <taxon>Tracheophyta</taxon>
        <taxon>Spermatophyta</taxon>
        <taxon>Magnoliopsida</taxon>
        <taxon>eudicotyledons</taxon>
        <taxon>Gunneridae</taxon>
        <taxon>Pentapetalae</taxon>
        <taxon>rosids</taxon>
        <taxon>fabids</taxon>
        <taxon>Malpighiales</taxon>
        <taxon>Rhizophoraceae</taxon>
        <taxon>Rhizophora</taxon>
    </lineage>
</organism>
<feature type="transmembrane region" description="Helical" evidence="1">
    <location>
        <begin position="6"/>
        <end position="27"/>
    </location>
</feature>
<name>A0A2P2P6J7_RHIMU</name>
<protein>
    <submittedName>
        <fullName evidence="2">Uncharacterized protein</fullName>
    </submittedName>
</protein>
<accession>A0A2P2P6J7</accession>
<evidence type="ECO:0000256" key="1">
    <source>
        <dbReference type="SAM" id="Phobius"/>
    </source>
</evidence>
<keyword evidence="1" id="KW-1133">Transmembrane helix</keyword>
<proteinExistence type="predicted"/>
<dbReference type="AlphaFoldDB" id="A0A2P2P6J7"/>
<keyword evidence="1" id="KW-0812">Transmembrane</keyword>
<evidence type="ECO:0000313" key="2">
    <source>
        <dbReference type="EMBL" id="MBX50372.1"/>
    </source>
</evidence>
<reference evidence="2" key="1">
    <citation type="submission" date="2018-02" db="EMBL/GenBank/DDBJ databases">
        <title>Rhizophora mucronata_Transcriptome.</title>
        <authorList>
            <person name="Meera S.P."/>
            <person name="Sreeshan A."/>
            <person name="Augustine A."/>
        </authorList>
    </citation>
    <scope>NUCLEOTIDE SEQUENCE</scope>
    <source>
        <tissue evidence="2">Leaf</tissue>
    </source>
</reference>
<sequence length="32" mass="3878">MLTSELIHCFYVIFLIWIRISTLKDLFMEPGF</sequence>
<dbReference type="EMBL" id="GGEC01069888">
    <property type="protein sequence ID" value="MBX50372.1"/>
    <property type="molecule type" value="Transcribed_RNA"/>
</dbReference>
<keyword evidence="1" id="KW-0472">Membrane</keyword>